<name>A0AAW8W1H0_9LACO</name>
<proteinExistence type="predicted"/>
<reference evidence="1" key="1">
    <citation type="submission" date="2023-08" db="EMBL/GenBank/DDBJ databases">
        <authorList>
            <person name="Page C.A."/>
            <person name="Perez-Diaz I.M."/>
        </authorList>
    </citation>
    <scope>NUCLEOTIDE SEQUENCE</scope>
    <source>
        <strain evidence="1">3.8.38</strain>
    </source>
</reference>
<evidence type="ECO:0000313" key="1">
    <source>
        <dbReference type="EMBL" id="MDT7013307.1"/>
    </source>
</evidence>
<comment type="caution">
    <text evidence="1">The sequence shown here is derived from an EMBL/GenBank/DDBJ whole genome shotgun (WGS) entry which is preliminary data.</text>
</comment>
<sequence length="101" mass="11639">MFNLNFTICHKLFVDILGFSKTDTVNRNGQFVTFASEYHDELGTIPDGILGYFNVDDLKNKKNIYPDAFIEVEDASYEFGCKRSDEGKGIDQAFSYAQRFW</sequence>
<dbReference type="EMBL" id="JAVLAM010000001">
    <property type="protein sequence ID" value="MDT7013307.1"/>
    <property type="molecule type" value="Genomic_DNA"/>
</dbReference>
<organism evidence="1 2">
    <name type="scientific">Levilactobacillus namurensis</name>
    <dbReference type="NCBI Taxonomy" id="380393"/>
    <lineage>
        <taxon>Bacteria</taxon>
        <taxon>Bacillati</taxon>
        <taxon>Bacillota</taxon>
        <taxon>Bacilli</taxon>
        <taxon>Lactobacillales</taxon>
        <taxon>Lactobacillaceae</taxon>
        <taxon>Levilactobacillus</taxon>
    </lineage>
</organism>
<protein>
    <submittedName>
        <fullName evidence="1">Uncharacterized protein</fullName>
    </submittedName>
</protein>
<dbReference type="AlphaFoldDB" id="A0AAW8W1H0"/>
<gene>
    <name evidence="1" type="ORF">RI532_02550</name>
</gene>
<dbReference type="RefSeq" id="WP_313844488.1">
    <property type="nucleotide sequence ID" value="NZ_JAVLAM010000001.1"/>
</dbReference>
<accession>A0AAW8W1H0</accession>
<dbReference type="Proteomes" id="UP001254075">
    <property type="component" value="Unassembled WGS sequence"/>
</dbReference>
<evidence type="ECO:0000313" key="2">
    <source>
        <dbReference type="Proteomes" id="UP001254075"/>
    </source>
</evidence>